<gene>
    <name evidence="1" type="ORF">EK21DRAFT_112620</name>
</gene>
<evidence type="ECO:0000313" key="1">
    <source>
        <dbReference type="EMBL" id="KAF2029749.1"/>
    </source>
</evidence>
<keyword evidence="2" id="KW-1185">Reference proteome</keyword>
<sequence length="303" mass="34161">MASTFPYSEYPNSSAGRPITFYVGPPTSATRFDIHQHLLTISSPLFKTPSGIPRLITPPIYLPTTDPFIFRLLCIWLYEQNPPVVSRASDLLLLMDLWVTLGKLGLWTKMNTVMRLGMALMQPEDFVCAMKTVKCVYAHTRPGSKLRGYVVAIWCQRGPGVVKDMFSAENEQTGILRDASGFMRVLNKVRKGNPRFADGGDLGAVLPAVYGYVPGEGMGQQGRWFRTLVTQGEEVEWDKIVYPLPSYLVWGEKWEVLPDEHFFVEEGEMEVEDREVWEQLVGMGEAGKEKQARAEEVLGEEFA</sequence>
<dbReference type="AlphaFoldDB" id="A0A9P4H8R0"/>
<accession>A0A9P4H8R0</accession>
<dbReference type="EMBL" id="ML978197">
    <property type="protein sequence ID" value="KAF2029749.1"/>
    <property type="molecule type" value="Genomic_DNA"/>
</dbReference>
<protein>
    <submittedName>
        <fullName evidence="1">Uncharacterized protein</fullName>
    </submittedName>
</protein>
<organism evidence="1 2">
    <name type="scientific">Setomelanomma holmii</name>
    <dbReference type="NCBI Taxonomy" id="210430"/>
    <lineage>
        <taxon>Eukaryota</taxon>
        <taxon>Fungi</taxon>
        <taxon>Dikarya</taxon>
        <taxon>Ascomycota</taxon>
        <taxon>Pezizomycotina</taxon>
        <taxon>Dothideomycetes</taxon>
        <taxon>Pleosporomycetidae</taxon>
        <taxon>Pleosporales</taxon>
        <taxon>Pleosporineae</taxon>
        <taxon>Phaeosphaeriaceae</taxon>
        <taxon>Setomelanomma</taxon>
    </lineage>
</organism>
<dbReference type="OrthoDB" id="194443at2759"/>
<comment type="caution">
    <text evidence="1">The sequence shown here is derived from an EMBL/GenBank/DDBJ whole genome shotgun (WGS) entry which is preliminary data.</text>
</comment>
<evidence type="ECO:0000313" key="2">
    <source>
        <dbReference type="Proteomes" id="UP000799777"/>
    </source>
</evidence>
<name>A0A9P4H8R0_9PLEO</name>
<reference evidence="1" key="1">
    <citation type="journal article" date="2020" name="Stud. Mycol.">
        <title>101 Dothideomycetes genomes: a test case for predicting lifestyles and emergence of pathogens.</title>
        <authorList>
            <person name="Haridas S."/>
            <person name="Albert R."/>
            <person name="Binder M."/>
            <person name="Bloem J."/>
            <person name="Labutti K."/>
            <person name="Salamov A."/>
            <person name="Andreopoulos B."/>
            <person name="Baker S."/>
            <person name="Barry K."/>
            <person name="Bills G."/>
            <person name="Bluhm B."/>
            <person name="Cannon C."/>
            <person name="Castanera R."/>
            <person name="Culley D."/>
            <person name="Daum C."/>
            <person name="Ezra D."/>
            <person name="Gonzalez J."/>
            <person name="Henrissat B."/>
            <person name="Kuo A."/>
            <person name="Liang C."/>
            <person name="Lipzen A."/>
            <person name="Lutzoni F."/>
            <person name="Magnuson J."/>
            <person name="Mondo S."/>
            <person name="Nolan M."/>
            <person name="Ohm R."/>
            <person name="Pangilinan J."/>
            <person name="Park H.-J."/>
            <person name="Ramirez L."/>
            <person name="Alfaro M."/>
            <person name="Sun H."/>
            <person name="Tritt A."/>
            <person name="Yoshinaga Y."/>
            <person name="Zwiers L.-H."/>
            <person name="Turgeon B."/>
            <person name="Goodwin S."/>
            <person name="Spatafora J."/>
            <person name="Crous P."/>
            <person name="Grigoriev I."/>
        </authorList>
    </citation>
    <scope>NUCLEOTIDE SEQUENCE</scope>
    <source>
        <strain evidence="1">CBS 110217</strain>
    </source>
</reference>
<dbReference type="Proteomes" id="UP000799777">
    <property type="component" value="Unassembled WGS sequence"/>
</dbReference>
<proteinExistence type="predicted"/>